<dbReference type="PANTHER" id="PTHR46640:SF1">
    <property type="entry name" value="FUNGAL LIPASE-LIKE DOMAIN-CONTAINING PROTEIN-RELATED"/>
    <property type="match status" value="1"/>
</dbReference>
<dbReference type="Proteomes" id="UP001408356">
    <property type="component" value="Unassembled WGS sequence"/>
</dbReference>
<evidence type="ECO:0000256" key="3">
    <source>
        <dbReference type="SAM" id="MobiDB-lite"/>
    </source>
</evidence>
<dbReference type="EMBL" id="JARVKF010000246">
    <property type="protein sequence ID" value="KAK9420356.1"/>
    <property type="molecule type" value="Genomic_DNA"/>
</dbReference>
<comment type="caution">
    <text evidence="5">The sequence shown here is derived from an EMBL/GenBank/DDBJ whole genome shotgun (WGS) entry which is preliminary data.</text>
</comment>
<dbReference type="InterPro" id="IPR029058">
    <property type="entry name" value="AB_hydrolase_fold"/>
</dbReference>
<feature type="region of interest" description="Disordered" evidence="3">
    <location>
        <begin position="19"/>
        <end position="60"/>
    </location>
</feature>
<accession>A0ABR2V1G7</accession>
<dbReference type="Gene3D" id="3.40.50.1820">
    <property type="entry name" value="alpha/beta hydrolase"/>
    <property type="match status" value="1"/>
</dbReference>
<organism evidence="5 6">
    <name type="scientific">Seiridium unicorne</name>
    <dbReference type="NCBI Taxonomy" id="138068"/>
    <lineage>
        <taxon>Eukaryota</taxon>
        <taxon>Fungi</taxon>
        <taxon>Dikarya</taxon>
        <taxon>Ascomycota</taxon>
        <taxon>Pezizomycotina</taxon>
        <taxon>Sordariomycetes</taxon>
        <taxon>Xylariomycetidae</taxon>
        <taxon>Amphisphaeriales</taxon>
        <taxon>Sporocadaceae</taxon>
        <taxon>Seiridium</taxon>
    </lineage>
</organism>
<dbReference type="InterPro" id="IPR051299">
    <property type="entry name" value="AB_hydrolase_lip/est"/>
</dbReference>
<evidence type="ECO:0000313" key="6">
    <source>
        <dbReference type="Proteomes" id="UP001408356"/>
    </source>
</evidence>
<evidence type="ECO:0000313" key="5">
    <source>
        <dbReference type="EMBL" id="KAK9420356.1"/>
    </source>
</evidence>
<evidence type="ECO:0000259" key="4">
    <source>
        <dbReference type="Pfam" id="PF01764"/>
    </source>
</evidence>
<protein>
    <submittedName>
        <fullName evidence="5">Lipase</fullName>
    </submittedName>
</protein>
<dbReference type="SUPFAM" id="SSF53474">
    <property type="entry name" value="alpha/beta-Hydrolases"/>
    <property type="match status" value="1"/>
</dbReference>
<evidence type="ECO:0000256" key="2">
    <source>
        <dbReference type="ARBA" id="ARBA00022801"/>
    </source>
</evidence>
<dbReference type="Pfam" id="PF01764">
    <property type="entry name" value="Lipase_3"/>
    <property type="match status" value="1"/>
</dbReference>
<keyword evidence="6" id="KW-1185">Reference proteome</keyword>
<dbReference type="CDD" id="cd00519">
    <property type="entry name" value="Lipase_3"/>
    <property type="match status" value="1"/>
</dbReference>
<dbReference type="PANTHER" id="PTHR46640">
    <property type="entry name" value="TRIACYLGLYCEROL LIPASE, PUTATIVE (AFU_ORTHOLOGUE AFUA_6G06510)-RELATED"/>
    <property type="match status" value="1"/>
</dbReference>
<proteinExistence type="predicted"/>
<keyword evidence="1" id="KW-0732">Signal</keyword>
<dbReference type="InterPro" id="IPR002921">
    <property type="entry name" value="Fungal_lipase-type"/>
</dbReference>
<gene>
    <name evidence="5" type="ORF">SUNI508_06625</name>
</gene>
<keyword evidence="2" id="KW-0378">Hydrolase</keyword>
<reference evidence="5 6" key="1">
    <citation type="journal article" date="2024" name="J. Plant Pathol.">
        <title>Sequence and assembly of the genome of Seiridium unicorne, isolate CBS 538.82, causal agent of cypress canker disease.</title>
        <authorList>
            <person name="Scali E."/>
            <person name="Rocca G.D."/>
            <person name="Danti R."/>
            <person name="Garbelotto M."/>
            <person name="Barberini S."/>
            <person name="Baroncelli R."/>
            <person name="Emiliani G."/>
        </authorList>
    </citation>
    <scope>NUCLEOTIDE SEQUENCE [LARGE SCALE GENOMIC DNA]</scope>
    <source>
        <strain evidence="5 6">BM-138-508</strain>
    </source>
</reference>
<name>A0ABR2V1G7_9PEZI</name>
<feature type="domain" description="Fungal lipase-type" evidence="4">
    <location>
        <begin position="183"/>
        <end position="313"/>
    </location>
</feature>
<sequence>MPRGVAAWPGENKDLIEDRNVTAAAPTTPLPHRPIRYRGLSHQIRDRSPGSSDEGTTHAMPPLDAPPSFFLAGHMKPLTWTLISSYALSAVAGPIPDEMKLYLKERATTTVTMAEVTAFDFYAEYAAASYCNSDVAVGTVVTCADDACPDVTSAGAVVTATFAGDVTDIQGFVSIDDTNKVIVASFRGSHSVRNWITDLVFVQELCDITTGCLLHTGFYDAWLEVADNVTAAIAAAVATNPSYSIVFTGHSLGAAVGTVAAAYVRNAGYSIDIYTYGSPRVGNRPFVAYVTDQAGAEYRVTHLDDPVPRLPPIILNYRHTSPEYWLSDGTANTTEYTVSDVKVCEGYANLGCNAGTTGFDTDAHGYYFEAISGCSPDGTPLKRRDGSDLSDEDIEAQLNEYVVQDTTYVAHNLSGDVWA</sequence>
<evidence type="ECO:0000256" key="1">
    <source>
        <dbReference type="ARBA" id="ARBA00022729"/>
    </source>
</evidence>